<keyword evidence="3" id="KW-0804">Transcription</keyword>
<dbReference type="InterPro" id="IPR001647">
    <property type="entry name" value="HTH_TetR"/>
</dbReference>
<evidence type="ECO:0000313" key="5">
    <source>
        <dbReference type="EMBL" id="NKY01339.1"/>
    </source>
</evidence>
<accession>A0A846WJJ4</accession>
<comment type="caution">
    <text evidence="5">The sequence shown here is derived from an EMBL/GenBank/DDBJ whole genome shotgun (WGS) entry which is preliminary data.</text>
</comment>
<keyword evidence="2" id="KW-0238">DNA-binding</keyword>
<dbReference type="PANTHER" id="PTHR30055:SF234">
    <property type="entry name" value="HTH-TYPE TRANSCRIPTIONAL REGULATOR BETI"/>
    <property type="match status" value="1"/>
</dbReference>
<evidence type="ECO:0000256" key="2">
    <source>
        <dbReference type="ARBA" id="ARBA00023125"/>
    </source>
</evidence>
<dbReference type="Gene3D" id="1.10.10.60">
    <property type="entry name" value="Homeodomain-like"/>
    <property type="match status" value="1"/>
</dbReference>
<dbReference type="SUPFAM" id="SSF46689">
    <property type="entry name" value="Homeodomain-like"/>
    <property type="match status" value="1"/>
</dbReference>
<organism evidence="5 6">
    <name type="scientific">Gordonia polyisoprenivorans</name>
    <dbReference type="NCBI Taxonomy" id="84595"/>
    <lineage>
        <taxon>Bacteria</taxon>
        <taxon>Bacillati</taxon>
        <taxon>Actinomycetota</taxon>
        <taxon>Actinomycetes</taxon>
        <taxon>Mycobacteriales</taxon>
        <taxon>Gordoniaceae</taxon>
        <taxon>Gordonia</taxon>
    </lineage>
</organism>
<dbReference type="InterPro" id="IPR036271">
    <property type="entry name" value="Tet_transcr_reg_TetR-rel_C_sf"/>
</dbReference>
<sequence length="198" mass="21918">MPRPLVIGEADLLDNLLRAFADLGFEGASVRALCRHLGISHNLIHSRYQSKEAAWYAAVDHGFAQLFTDLTIESDESDDDPLELLRIGMRKYALATLDHPALARIIQQESARPGPRFDYMLERYITPTRELTAALLEDLQSAKVVRAGAVEAVYFFLTTWGIGGLASATAEIRGRESLRSRDVALLAVDVVIDGLRQP</sequence>
<dbReference type="Gene3D" id="1.10.357.10">
    <property type="entry name" value="Tetracycline Repressor, domain 2"/>
    <property type="match status" value="1"/>
</dbReference>
<reference evidence="5 6" key="1">
    <citation type="submission" date="2020-04" db="EMBL/GenBank/DDBJ databases">
        <title>MicrobeNet Type strains.</title>
        <authorList>
            <person name="Nicholson A.C."/>
        </authorList>
    </citation>
    <scope>NUCLEOTIDE SEQUENCE [LARGE SCALE GENOMIC DNA]</scope>
    <source>
        <strain evidence="5 6">ATCC BAA-14</strain>
    </source>
</reference>
<evidence type="ECO:0000256" key="1">
    <source>
        <dbReference type="ARBA" id="ARBA00023015"/>
    </source>
</evidence>
<dbReference type="RefSeq" id="WP_006372295.1">
    <property type="nucleotide sequence ID" value="NZ_JAAXPC010000003.1"/>
</dbReference>
<keyword evidence="1" id="KW-0805">Transcription regulation</keyword>
<name>A0A846WJJ4_9ACTN</name>
<dbReference type="InterPro" id="IPR009057">
    <property type="entry name" value="Homeodomain-like_sf"/>
</dbReference>
<dbReference type="SUPFAM" id="SSF48498">
    <property type="entry name" value="Tetracyclin repressor-like, C-terminal domain"/>
    <property type="match status" value="1"/>
</dbReference>
<feature type="domain" description="HTH tetR-type" evidence="4">
    <location>
        <begin position="12"/>
        <end position="53"/>
    </location>
</feature>
<dbReference type="Pfam" id="PF00440">
    <property type="entry name" value="TetR_N"/>
    <property type="match status" value="1"/>
</dbReference>
<dbReference type="GO" id="GO:0003700">
    <property type="term" value="F:DNA-binding transcription factor activity"/>
    <property type="evidence" value="ECO:0007669"/>
    <property type="project" value="TreeGrafter"/>
</dbReference>
<dbReference type="PANTHER" id="PTHR30055">
    <property type="entry name" value="HTH-TYPE TRANSCRIPTIONAL REGULATOR RUTR"/>
    <property type="match status" value="1"/>
</dbReference>
<dbReference type="InterPro" id="IPR050109">
    <property type="entry name" value="HTH-type_TetR-like_transc_reg"/>
</dbReference>
<dbReference type="Proteomes" id="UP000563898">
    <property type="component" value="Unassembled WGS sequence"/>
</dbReference>
<evidence type="ECO:0000259" key="4">
    <source>
        <dbReference type="Pfam" id="PF00440"/>
    </source>
</evidence>
<dbReference type="GO" id="GO:0000976">
    <property type="term" value="F:transcription cis-regulatory region binding"/>
    <property type="evidence" value="ECO:0007669"/>
    <property type="project" value="TreeGrafter"/>
</dbReference>
<dbReference type="EMBL" id="JAAXPC010000003">
    <property type="protein sequence ID" value="NKY01339.1"/>
    <property type="molecule type" value="Genomic_DNA"/>
</dbReference>
<protein>
    <submittedName>
        <fullName evidence="5">TetR/AcrR family transcriptional regulator</fullName>
    </submittedName>
</protein>
<dbReference type="AlphaFoldDB" id="A0A846WJJ4"/>
<evidence type="ECO:0000256" key="3">
    <source>
        <dbReference type="ARBA" id="ARBA00023163"/>
    </source>
</evidence>
<proteinExistence type="predicted"/>
<evidence type="ECO:0000313" key="6">
    <source>
        <dbReference type="Proteomes" id="UP000563898"/>
    </source>
</evidence>
<gene>
    <name evidence="5" type="ORF">HGA05_07115</name>
</gene>